<comment type="function">
    <text evidence="3">Catalyzes the dehydration of chorismate into 3-[(1-carboxyvinyl)oxy]benzoate, a step in the biosynthesis of menaquinone (MK, vitamin K2).</text>
</comment>
<proteinExistence type="inferred from homology"/>
<gene>
    <name evidence="3" type="primary">mqnA</name>
</gene>
<dbReference type="CDD" id="cd13634">
    <property type="entry name" value="PBP2_Sco4506"/>
    <property type="match status" value="1"/>
</dbReference>
<dbReference type="UniPathway" id="UPA00079"/>
<accession>A0A075IAG9</accession>
<dbReference type="InterPro" id="IPR003773">
    <property type="entry name" value="Menaquinone_biosynth"/>
</dbReference>
<evidence type="ECO:0000256" key="1">
    <source>
        <dbReference type="ARBA" id="ARBA00022428"/>
    </source>
</evidence>
<dbReference type="PANTHER" id="PTHR37690:SF1">
    <property type="entry name" value="CHORISMATE DEHYDRATASE"/>
    <property type="match status" value="1"/>
</dbReference>
<sequence>MSWKEVLGRVSFSNCDPIFHGLEGSWEILPAPPAWLTGHVIRRDCLTAPIPSADYAEFHNQLVLIPDLGIVSRGDVGSVLLFGTRPLESMRDIAIPSDSSTSKKLLRWILNNRGIDPKTIEMGPDISSMLESCDGALLIGDRALSAASRNPETVQLDLGADWTRITGLPMVFGVFATRKDSPMDIVLRARNDMLAQCLKFNQDEEWRNEVISATSVNSGLSKSRISDYFSREVENILDTEAIKGLELFLHEACGMEAAIEWVRLD</sequence>
<dbReference type="AlphaFoldDB" id="A0A075IAG9"/>
<keyword evidence="1 3" id="KW-0474">Menaquinone biosynthesis</keyword>
<reference evidence="4" key="1">
    <citation type="journal article" date="2014" name="Genome Biol. Evol.">
        <title>Pangenome evidence for extensive interdomain horizontal transfer affecting lineage core and shell genes in uncultured planktonic thaumarchaeota and euryarchaeota.</title>
        <authorList>
            <person name="Deschamps P."/>
            <person name="Zivanovic Y."/>
            <person name="Moreira D."/>
            <person name="Rodriguez-Valera F."/>
            <person name="Lopez-Garcia P."/>
        </authorList>
    </citation>
    <scope>NUCLEOTIDE SEQUENCE</scope>
</reference>
<comment type="catalytic activity">
    <reaction evidence="3">
        <text>chorismate = 3-[(1-carboxyvinyl)-oxy]benzoate + H2O</text>
        <dbReference type="Rhea" id="RHEA:40051"/>
        <dbReference type="ChEBI" id="CHEBI:15377"/>
        <dbReference type="ChEBI" id="CHEBI:29748"/>
        <dbReference type="ChEBI" id="CHEBI:76981"/>
        <dbReference type="EC" id="4.2.1.151"/>
    </reaction>
</comment>
<dbReference type="EC" id="4.2.1.151" evidence="3"/>
<dbReference type="GO" id="GO:0016836">
    <property type="term" value="F:hydro-lyase activity"/>
    <property type="evidence" value="ECO:0007669"/>
    <property type="project" value="UniProtKB-UniRule"/>
</dbReference>
<protein>
    <recommendedName>
        <fullName evidence="3">Chorismate dehydratase</fullName>
        <ecNumber evidence="3">4.2.1.151</ecNumber>
    </recommendedName>
    <alternativeName>
        <fullName evidence="3">Menaquinone biosynthetic enzyme MqnA</fullName>
    </alternativeName>
</protein>
<dbReference type="Pfam" id="PF02621">
    <property type="entry name" value="VitK2_biosynth"/>
    <property type="match status" value="1"/>
</dbReference>
<dbReference type="SUPFAM" id="SSF53850">
    <property type="entry name" value="Periplasmic binding protein-like II"/>
    <property type="match status" value="1"/>
</dbReference>
<evidence type="ECO:0000256" key="2">
    <source>
        <dbReference type="ARBA" id="ARBA00023239"/>
    </source>
</evidence>
<evidence type="ECO:0000256" key="3">
    <source>
        <dbReference type="HAMAP-Rule" id="MF_00995"/>
    </source>
</evidence>
<dbReference type="EMBL" id="KF901238">
    <property type="protein sequence ID" value="AIF23692.1"/>
    <property type="molecule type" value="Genomic_DNA"/>
</dbReference>
<evidence type="ECO:0000313" key="4">
    <source>
        <dbReference type="EMBL" id="AIF23692.1"/>
    </source>
</evidence>
<comment type="similarity">
    <text evidence="3">Belongs to the MqnA/MqnD family. MqnA subfamily.</text>
</comment>
<comment type="pathway">
    <text evidence="3">Quinol/quinone metabolism; menaquinone biosynthesis.</text>
</comment>
<dbReference type="HAMAP" id="MF_00995">
    <property type="entry name" value="MqnA"/>
    <property type="match status" value="1"/>
</dbReference>
<keyword evidence="2 3" id="KW-0456">Lyase</keyword>
<dbReference type="Gene3D" id="3.40.190.10">
    <property type="entry name" value="Periplasmic binding protein-like II"/>
    <property type="match status" value="2"/>
</dbReference>
<dbReference type="PANTHER" id="PTHR37690">
    <property type="entry name" value="CHORISMATE DEHYDRATASE"/>
    <property type="match status" value="1"/>
</dbReference>
<dbReference type="GO" id="GO:0009234">
    <property type="term" value="P:menaquinone biosynthetic process"/>
    <property type="evidence" value="ECO:0007669"/>
    <property type="project" value="UniProtKB-UniRule"/>
</dbReference>
<name>A0A075IAG9_9EURY</name>
<dbReference type="InterPro" id="IPR030868">
    <property type="entry name" value="MqnA"/>
</dbReference>
<organism evidence="4">
    <name type="scientific">uncultured marine group II/III euryarchaeote SAT1000_18_B12</name>
    <dbReference type="NCBI Taxonomy" id="1456563"/>
    <lineage>
        <taxon>Archaea</taxon>
        <taxon>Methanobacteriati</taxon>
        <taxon>Methanobacteriota</taxon>
        <taxon>environmental samples</taxon>
    </lineage>
</organism>